<evidence type="ECO:0000313" key="8">
    <source>
        <dbReference type="EMBL" id="BCX46193.1"/>
    </source>
</evidence>
<evidence type="ECO:0000259" key="7">
    <source>
        <dbReference type="Pfam" id="PF00884"/>
    </source>
</evidence>
<organism evidence="8 9">
    <name type="scientific">Haloferula helveola</name>
    <dbReference type="NCBI Taxonomy" id="490095"/>
    <lineage>
        <taxon>Bacteria</taxon>
        <taxon>Pseudomonadati</taxon>
        <taxon>Verrucomicrobiota</taxon>
        <taxon>Verrucomicrobiia</taxon>
        <taxon>Verrucomicrobiales</taxon>
        <taxon>Verrucomicrobiaceae</taxon>
        <taxon>Haloferula</taxon>
    </lineage>
</organism>
<evidence type="ECO:0000256" key="2">
    <source>
        <dbReference type="ARBA" id="ARBA00022723"/>
    </source>
</evidence>
<dbReference type="Gene3D" id="3.40.720.10">
    <property type="entry name" value="Alkaline Phosphatase, subunit A"/>
    <property type="match status" value="1"/>
</dbReference>
<keyword evidence="3" id="KW-0378">Hydrolase</keyword>
<protein>
    <submittedName>
        <fullName evidence="8">N-acetylgalactosamine-6-sulfatase</fullName>
    </submittedName>
</protein>
<accession>A0ABN6H0B7</accession>
<feature type="domain" description="Sulfatase N-terminal" evidence="7">
    <location>
        <begin position="25"/>
        <end position="346"/>
    </location>
</feature>
<evidence type="ECO:0000256" key="4">
    <source>
        <dbReference type="ARBA" id="ARBA00022837"/>
    </source>
</evidence>
<keyword evidence="9" id="KW-1185">Reference proteome</keyword>
<evidence type="ECO:0000256" key="5">
    <source>
        <dbReference type="SAM" id="MobiDB-lite"/>
    </source>
</evidence>
<keyword evidence="2" id="KW-0479">Metal-binding</keyword>
<keyword evidence="4" id="KW-0106">Calcium</keyword>
<feature type="signal peptide" evidence="6">
    <location>
        <begin position="1"/>
        <end position="20"/>
    </location>
</feature>
<keyword evidence="6" id="KW-0732">Signal</keyword>
<comment type="similarity">
    <text evidence="1">Belongs to the sulfatase family.</text>
</comment>
<reference evidence="8 9" key="1">
    <citation type="submission" date="2021-06" db="EMBL/GenBank/DDBJ databases">
        <title>Complete genome of Haloferula helveola possessing various polysaccharide degrading enzymes.</title>
        <authorList>
            <person name="Takami H."/>
            <person name="Huang C."/>
            <person name="Hamasaki K."/>
        </authorList>
    </citation>
    <scope>NUCLEOTIDE SEQUENCE [LARGE SCALE GENOMIC DNA]</scope>
    <source>
        <strain evidence="8 9">CN-1</strain>
    </source>
</reference>
<feature type="region of interest" description="Disordered" evidence="5">
    <location>
        <begin position="276"/>
        <end position="302"/>
    </location>
</feature>
<dbReference type="PANTHER" id="PTHR42693">
    <property type="entry name" value="ARYLSULFATASE FAMILY MEMBER"/>
    <property type="match status" value="1"/>
</dbReference>
<dbReference type="PANTHER" id="PTHR42693:SF53">
    <property type="entry name" value="ENDO-4-O-SULFATASE"/>
    <property type="match status" value="1"/>
</dbReference>
<dbReference type="Proteomes" id="UP001374893">
    <property type="component" value="Chromosome"/>
</dbReference>
<dbReference type="SUPFAM" id="SSF53649">
    <property type="entry name" value="Alkaline phosphatase-like"/>
    <property type="match status" value="1"/>
</dbReference>
<evidence type="ECO:0000256" key="6">
    <source>
        <dbReference type="SAM" id="SignalP"/>
    </source>
</evidence>
<dbReference type="EMBL" id="AP024702">
    <property type="protein sequence ID" value="BCX46193.1"/>
    <property type="molecule type" value="Genomic_DNA"/>
</dbReference>
<gene>
    <name evidence="8" type="ORF">HAHE_01010</name>
</gene>
<evidence type="ECO:0000313" key="9">
    <source>
        <dbReference type="Proteomes" id="UP001374893"/>
    </source>
</evidence>
<dbReference type="InterPro" id="IPR024607">
    <property type="entry name" value="Sulfatase_CS"/>
</dbReference>
<sequence>MKPILCLALFLCSATLPVLAKDDRPNIIVIMADDMGYADAGFTGATDIKTPHLDALAASGVVFRQGYVTHPFCGPSRAGLLSGRYQHRFGFETNPAYDASNPYMGIDPAEVLFPKHLQDAGYRTGVIGKWHLGSAPAFHPNHRGFDYFYGFLGGGHDYISIDLRKPVAEGYLQALERNGMPAAFDGYLTTALSEDAAGFVRDSGDRPFFLYLAYNAPHAPLQAPKEAIGKYAHIEDRNRRIYAAMVDVMDAGIGKVVSALEDAGHRDNTLIFFLSDNGGPQAGPDSPSKGNGSSNKPFRGGKGDVYDGGIHVPFIASWPARIPAGSSFEHPVIALDIAKTALACAGTGRGVGSGLEGVDLVPHLTGETDSPPHDMLFWKNGPRWAVLSSKGDKLLSQGKGKAELYRLPEDVSESRNLAREETEQADRLKTDWMGWNEGNVPCRLMPYKAYHRDRDAFFLEAIPGDATKAGYRPGKVSTFK</sequence>
<evidence type="ECO:0000256" key="1">
    <source>
        <dbReference type="ARBA" id="ARBA00008779"/>
    </source>
</evidence>
<dbReference type="InterPro" id="IPR000917">
    <property type="entry name" value="Sulfatase_N"/>
</dbReference>
<evidence type="ECO:0000256" key="3">
    <source>
        <dbReference type="ARBA" id="ARBA00022801"/>
    </source>
</evidence>
<proteinExistence type="inferred from homology"/>
<feature type="chain" id="PRO_5045398193" evidence="6">
    <location>
        <begin position="21"/>
        <end position="480"/>
    </location>
</feature>
<dbReference type="Pfam" id="PF00884">
    <property type="entry name" value="Sulfatase"/>
    <property type="match status" value="1"/>
</dbReference>
<name>A0ABN6H0B7_9BACT</name>
<dbReference type="InterPro" id="IPR050738">
    <property type="entry name" value="Sulfatase"/>
</dbReference>
<dbReference type="PROSITE" id="PS00149">
    <property type="entry name" value="SULFATASE_2"/>
    <property type="match status" value="1"/>
</dbReference>
<dbReference type="InterPro" id="IPR017850">
    <property type="entry name" value="Alkaline_phosphatase_core_sf"/>
</dbReference>
<dbReference type="RefSeq" id="WP_338687584.1">
    <property type="nucleotide sequence ID" value="NZ_AP024702.1"/>
</dbReference>